<dbReference type="EMBL" id="CM039176">
    <property type="protein sequence ID" value="KAH9710764.1"/>
    <property type="molecule type" value="Genomic_DNA"/>
</dbReference>
<accession>A0ACB8IZN3</accession>
<keyword evidence="2" id="KW-1185">Reference proteome</keyword>
<evidence type="ECO:0000313" key="1">
    <source>
        <dbReference type="EMBL" id="KAH9710764.1"/>
    </source>
</evidence>
<gene>
    <name evidence="1" type="ORF">KPL71_019544</name>
</gene>
<protein>
    <submittedName>
        <fullName evidence="1">Uncharacterized protein</fullName>
    </submittedName>
</protein>
<organism evidence="1 2">
    <name type="scientific">Citrus sinensis</name>
    <name type="common">Sweet orange</name>
    <name type="synonym">Citrus aurantium var. sinensis</name>
    <dbReference type="NCBI Taxonomy" id="2711"/>
    <lineage>
        <taxon>Eukaryota</taxon>
        <taxon>Viridiplantae</taxon>
        <taxon>Streptophyta</taxon>
        <taxon>Embryophyta</taxon>
        <taxon>Tracheophyta</taxon>
        <taxon>Spermatophyta</taxon>
        <taxon>Magnoliopsida</taxon>
        <taxon>eudicotyledons</taxon>
        <taxon>Gunneridae</taxon>
        <taxon>Pentapetalae</taxon>
        <taxon>rosids</taxon>
        <taxon>malvids</taxon>
        <taxon>Sapindales</taxon>
        <taxon>Rutaceae</taxon>
        <taxon>Aurantioideae</taxon>
        <taxon>Citrus</taxon>
    </lineage>
</organism>
<reference evidence="2" key="1">
    <citation type="journal article" date="2023" name="Hortic. Res.">
        <title>A chromosome-level phased genome enabling allele-level studies in sweet orange: a case study on citrus Huanglongbing tolerance.</title>
        <authorList>
            <person name="Wu B."/>
            <person name="Yu Q."/>
            <person name="Deng Z."/>
            <person name="Duan Y."/>
            <person name="Luo F."/>
            <person name="Gmitter F. Jr."/>
        </authorList>
    </citation>
    <scope>NUCLEOTIDE SEQUENCE [LARGE SCALE GENOMIC DNA]</scope>
    <source>
        <strain evidence="2">cv. Valencia</strain>
    </source>
</reference>
<sequence length="199" mass="21572">MALLPKAATPLTFRISPPLSPVKAGAGGGKIPIIPKEARRKPKNSSFEQKEPASPKVSCMGQVIKKKNKCKPNRLKQPQHAIVKEEEEKKVSIMMKIFKAASAKGANKNGGGAKVDVADRDHRSGPGVVVQRVHSLSEISKHASGRGSGSSLELFGCGVFEENCEEQGKVKGANNAIRPRKEVNLWKRRNKDPPIPLQM</sequence>
<proteinExistence type="predicted"/>
<evidence type="ECO:0000313" key="2">
    <source>
        <dbReference type="Proteomes" id="UP000829398"/>
    </source>
</evidence>
<comment type="caution">
    <text evidence="1">The sequence shown here is derived from an EMBL/GenBank/DDBJ whole genome shotgun (WGS) entry which is preliminary data.</text>
</comment>
<dbReference type="Proteomes" id="UP000829398">
    <property type="component" value="Chromosome 7"/>
</dbReference>
<name>A0ACB8IZN3_CITSI</name>